<dbReference type="Gene3D" id="2.60.40.10">
    <property type="entry name" value="Immunoglobulins"/>
    <property type="match status" value="1"/>
</dbReference>
<dbReference type="RefSeq" id="XP_034294318.1">
    <property type="nucleotide sequence ID" value="XM_034438427.2"/>
</dbReference>
<dbReference type="SUPFAM" id="SSF48726">
    <property type="entry name" value="Immunoglobulin"/>
    <property type="match status" value="1"/>
</dbReference>
<gene>
    <name evidence="4" type="primary">CEACAM3</name>
</gene>
<dbReference type="KEGG" id="pgut:117677880"/>
<dbReference type="OMA" id="ECALHIR"/>
<dbReference type="Pfam" id="PF07686">
    <property type="entry name" value="V-set"/>
    <property type="match status" value="1"/>
</dbReference>
<dbReference type="AlphaFoldDB" id="A0A6P9DDA0"/>
<feature type="transmembrane region" description="Helical" evidence="1">
    <location>
        <begin position="182"/>
        <end position="202"/>
    </location>
</feature>
<proteinExistence type="predicted"/>
<evidence type="ECO:0000313" key="4">
    <source>
        <dbReference type="RefSeq" id="XP_034294318.1"/>
    </source>
</evidence>
<dbReference type="InterPro" id="IPR036179">
    <property type="entry name" value="Ig-like_dom_sf"/>
</dbReference>
<organism evidence="3 4">
    <name type="scientific">Pantherophis guttatus</name>
    <name type="common">Corn snake</name>
    <name type="synonym">Elaphe guttata</name>
    <dbReference type="NCBI Taxonomy" id="94885"/>
    <lineage>
        <taxon>Eukaryota</taxon>
        <taxon>Metazoa</taxon>
        <taxon>Chordata</taxon>
        <taxon>Craniata</taxon>
        <taxon>Vertebrata</taxon>
        <taxon>Euteleostomi</taxon>
        <taxon>Lepidosauria</taxon>
        <taxon>Squamata</taxon>
        <taxon>Bifurcata</taxon>
        <taxon>Unidentata</taxon>
        <taxon>Episquamata</taxon>
        <taxon>Toxicofera</taxon>
        <taxon>Serpentes</taxon>
        <taxon>Colubroidea</taxon>
        <taxon>Colubridae</taxon>
        <taxon>Colubrinae</taxon>
        <taxon>Pantherophis</taxon>
    </lineage>
</organism>
<dbReference type="InterPro" id="IPR013783">
    <property type="entry name" value="Ig-like_fold"/>
</dbReference>
<dbReference type="Proteomes" id="UP001652622">
    <property type="component" value="Unplaced"/>
</dbReference>
<reference evidence="4" key="1">
    <citation type="submission" date="2025-08" db="UniProtKB">
        <authorList>
            <consortium name="RefSeq"/>
        </authorList>
    </citation>
    <scope>IDENTIFICATION</scope>
    <source>
        <tissue evidence="4">Blood</tissue>
    </source>
</reference>
<keyword evidence="1" id="KW-0812">Transmembrane</keyword>
<feature type="domain" description="Immunoglobulin V-set" evidence="2">
    <location>
        <begin position="81"/>
        <end position="160"/>
    </location>
</feature>
<name>A0A6P9DDA0_PANGU</name>
<keyword evidence="3" id="KW-1185">Reference proteome</keyword>
<sequence length="217" mass="24391">MYNILRFPREPEASRRGCLERGWSFRQRKLWPTMVLAGYLLGSSCILGSQAGNTYIAVRIEPPRPLIGREVIFIPVGSMENISLCSWFRSRIQKENKIVTYQTSPILRVNYSNAYTGREQIQLDCSLSITNLTLGDAGFYVILIKGAAKNAYEKGEVLLEITDSSGKDLEAWNIILMGKETAGIVVGSLLGFLVFVGMFSYWKLHSTPRHAIETYAL</sequence>
<dbReference type="InParanoid" id="A0A6P9DDA0"/>
<evidence type="ECO:0000313" key="3">
    <source>
        <dbReference type="Proteomes" id="UP001652622"/>
    </source>
</evidence>
<evidence type="ECO:0000256" key="1">
    <source>
        <dbReference type="SAM" id="Phobius"/>
    </source>
</evidence>
<accession>A0A6P9DDA0</accession>
<protein>
    <submittedName>
        <fullName evidence="4">Carcinoembryonic antigen-related cell adhesion molecule 3</fullName>
    </submittedName>
</protein>
<keyword evidence="1" id="KW-0472">Membrane</keyword>
<keyword evidence="1" id="KW-1133">Transmembrane helix</keyword>
<evidence type="ECO:0000259" key="2">
    <source>
        <dbReference type="Pfam" id="PF07686"/>
    </source>
</evidence>
<dbReference type="InterPro" id="IPR013106">
    <property type="entry name" value="Ig_V-set"/>
</dbReference>